<dbReference type="PANTHER" id="PTHR35871:SF1">
    <property type="entry name" value="CXC1-LIKE CYSTEINE CLUSTER ASSOCIATED WITH KDZ TRANSPOSASES DOMAIN-CONTAINING PROTEIN"/>
    <property type="match status" value="1"/>
</dbReference>
<dbReference type="OrthoDB" id="6511194at2759"/>
<dbReference type="EMBL" id="KZ293746">
    <property type="protein sequence ID" value="PBK80391.1"/>
    <property type="molecule type" value="Genomic_DNA"/>
</dbReference>
<reference evidence="2" key="1">
    <citation type="journal article" date="2017" name="Nat. Ecol. Evol.">
        <title>Genome expansion and lineage-specific genetic innovations in the forest pathogenic fungi Armillaria.</title>
        <authorList>
            <person name="Sipos G."/>
            <person name="Prasanna A.N."/>
            <person name="Walter M.C."/>
            <person name="O'Connor E."/>
            <person name="Balint B."/>
            <person name="Krizsan K."/>
            <person name="Kiss B."/>
            <person name="Hess J."/>
            <person name="Varga T."/>
            <person name="Slot J."/>
            <person name="Riley R."/>
            <person name="Boka B."/>
            <person name="Rigling D."/>
            <person name="Barry K."/>
            <person name="Lee J."/>
            <person name="Mihaltcheva S."/>
            <person name="LaButti K."/>
            <person name="Lipzen A."/>
            <person name="Waldron R."/>
            <person name="Moloney N.M."/>
            <person name="Sperisen C."/>
            <person name="Kredics L."/>
            <person name="Vagvoelgyi C."/>
            <person name="Patrignani A."/>
            <person name="Fitzpatrick D."/>
            <person name="Nagy I."/>
            <person name="Doyle S."/>
            <person name="Anderson J.B."/>
            <person name="Grigoriev I.V."/>
            <person name="Gueldener U."/>
            <person name="Muensterkoetter M."/>
            <person name="Nagy L.G."/>
        </authorList>
    </citation>
    <scope>NUCLEOTIDE SEQUENCE [LARGE SCALE GENOMIC DNA]</scope>
    <source>
        <strain evidence="2">Ar21-2</strain>
    </source>
</reference>
<keyword evidence="2" id="KW-1185">Reference proteome</keyword>
<evidence type="ECO:0000313" key="1">
    <source>
        <dbReference type="EMBL" id="PBK80391.1"/>
    </source>
</evidence>
<gene>
    <name evidence="1" type="ORF">ARMGADRAFT_1048997</name>
</gene>
<dbReference type="InParanoid" id="A0A2H3CBE5"/>
<name>A0A2H3CBE5_ARMGA</name>
<dbReference type="STRING" id="47427.A0A2H3CBE5"/>
<evidence type="ECO:0008006" key="3">
    <source>
        <dbReference type="Google" id="ProtNLM"/>
    </source>
</evidence>
<accession>A0A2H3CBE5</accession>
<evidence type="ECO:0000313" key="2">
    <source>
        <dbReference type="Proteomes" id="UP000217790"/>
    </source>
</evidence>
<dbReference type="InterPro" id="IPR036397">
    <property type="entry name" value="RNaseH_sf"/>
</dbReference>
<proteinExistence type="predicted"/>
<sequence length="267" mass="30885">MEPDLKPVEPILLPGVRKVIAYFHDECCFHALDYKMTTCSKGDAWWDTEQLMKQMDHAIEIHNAIHPDATALFIFDQSSAHASLSPDALHAWEMNMSDGGKQKMRKDTIIPALNLYPEHCGKVQRMMTATGQVKGMKTVLMEMCAKCSLVCPVENERCCMARLLSHQDDFKNQESMLERKIQDASHKCIFLPKFHCELNPIEMYWRWCKYHYHQIPKKTFKESKELAKKYLDACPVKTIQQFINRSWWFMSAYGRGLTGGAAEWAVT</sequence>
<dbReference type="AlphaFoldDB" id="A0A2H3CBE5"/>
<organism evidence="1 2">
    <name type="scientific">Armillaria gallica</name>
    <name type="common">Bulbous honey fungus</name>
    <name type="synonym">Armillaria bulbosa</name>
    <dbReference type="NCBI Taxonomy" id="47427"/>
    <lineage>
        <taxon>Eukaryota</taxon>
        <taxon>Fungi</taxon>
        <taxon>Dikarya</taxon>
        <taxon>Basidiomycota</taxon>
        <taxon>Agaricomycotina</taxon>
        <taxon>Agaricomycetes</taxon>
        <taxon>Agaricomycetidae</taxon>
        <taxon>Agaricales</taxon>
        <taxon>Marasmiineae</taxon>
        <taxon>Physalacriaceae</taxon>
        <taxon>Armillaria</taxon>
    </lineage>
</organism>
<dbReference type="GO" id="GO:0003676">
    <property type="term" value="F:nucleic acid binding"/>
    <property type="evidence" value="ECO:0007669"/>
    <property type="project" value="InterPro"/>
</dbReference>
<dbReference type="PANTHER" id="PTHR35871">
    <property type="entry name" value="EXPRESSED PROTEIN"/>
    <property type="match status" value="1"/>
</dbReference>
<dbReference type="OMA" id="VENERCC"/>
<dbReference type="Gene3D" id="3.30.420.10">
    <property type="entry name" value="Ribonuclease H-like superfamily/Ribonuclease H"/>
    <property type="match status" value="1"/>
</dbReference>
<protein>
    <recommendedName>
        <fullName evidence="3">Tc1-like transposase DDE domain-containing protein</fullName>
    </recommendedName>
</protein>
<dbReference type="Proteomes" id="UP000217790">
    <property type="component" value="Unassembled WGS sequence"/>
</dbReference>